<feature type="domain" description="PKD" evidence="6">
    <location>
        <begin position="476"/>
        <end position="565"/>
    </location>
</feature>
<dbReference type="InterPro" id="IPR011042">
    <property type="entry name" value="6-blade_b-propeller_TolB-like"/>
</dbReference>
<feature type="compositionally biased region" description="Polar residues" evidence="4">
    <location>
        <begin position="952"/>
        <end position="961"/>
    </location>
</feature>
<comment type="catalytic activity">
    <reaction evidence="1">
        <text>Endohydrolysis of (1-&gt;4)-alpha-D-glucosidic linkages in polysaccharides containing three or more (1-&gt;4)-alpha-linked D-glucose units.</text>
        <dbReference type="EC" id="3.2.1.1"/>
    </reaction>
</comment>
<feature type="region of interest" description="Disordered" evidence="4">
    <location>
        <begin position="222"/>
        <end position="244"/>
    </location>
</feature>
<dbReference type="EC" id="3.2.1.1" evidence="2"/>
<dbReference type="Proteomes" id="UP000199632">
    <property type="component" value="Unassembled WGS sequence"/>
</dbReference>
<dbReference type="STRING" id="137265.SAMN05421684_3681"/>
<evidence type="ECO:0000256" key="2">
    <source>
        <dbReference type="ARBA" id="ARBA00012595"/>
    </source>
</evidence>
<name>A0A1H3RCP1_9ACTN</name>
<dbReference type="SUPFAM" id="SSF50952">
    <property type="entry name" value="Soluble quinoprotein glucose dehydrogenase"/>
    <property type="match status" value="1"/>
</dbReference>
<evidence type="ECO:0000256" key="3">
    <source>
        <dbReference type="ARBA" id="ARBA00030238"/>
    </source>
</evidence>
<dbReference type="SUPFAM" id="SSF63829">
    <property type="entry name" value="Calcium-dependent phosphotriesterase"/>
    <property type="match status" value="1"/>
</dbReference>
<reference evidence="8" key="1">
    <citation type="submission" date="2016-10" db="EMBL/GenBank/DDBJ databases">
        <authorList>
            <person name="Varghese N."/>
            <person name="Submissions S."/>
        </authorList>
    </citation>
    <scope>NUCLEOTIDE SEQUENCE [LARGE SCALE GENOMIC DNA]</scope>
    <source>
        <strain evidence="8">DSM 44718</strain>
    </source>
</reference>
<dbReference type="InterPro" id="IPR035986">
    <property type="entry name" value="PKD_dom_sf"/>
</dbReference>
<dbReference type="PROSITE" id="PS50093">
    <property type="entry name" value="PKD"/>
    <property type="match status" value="1"/>
</dbReference>
<accession>A0A1H3RCP1</accession>
<dbReference type="InterPro" id="IPR022409">
    <property type="entry name" value="PKD/Chitinase_dom"/>
</dbReference>
<proteinExistence type="predicted"/>
<dbReference type="Pfam" id="PF18911">
    <property type="entry name" value="PKD_4"/>
    <property type="match status" value="1"/>
</dbReference>
<evidence type="ECO:0000256" key="5">
    <source>
        <dbReference type="SAM" id="SignalP"/>
    </source>
</evidence>
<sequence>MSLSVRRFLAGLLTLVLGAPLTVGALAAPAAAGPPPAGFTEQVVMTGLSSPTKLVFAPDGRILIAQKNGVIKIYDSLSDTTPTVFADLSSEVFTYGDLGLLSMAVPPDFPDSPYVYVSYTYDGPIGGSAPTYNDQCAVLGDCVVSNRVSRLRIAGNVMTGSEQVLLHDWCHVYETHAVGNVGFGPDGALYVSGGDGASPSFPDYGQRGAVTNPCGDPGAPVGGTMTPPTAEGGALRSQDVRTPGDPTGLSGTFIRVDPATGAALPDNPMAGSSDPNTRRILAYGLRNPYRWVFRPGTSEVWFGDVGWRLWEEIDRLPDPLNGPVENFGWPCYEGDGRMNGYDSPNLSLCESLYAQGANAVVQPQYTYNHAAAVVSGDGCPTGGSSPSALAFYPTSGGNYPATYQGALFWGDYARQCIWAMLPGAGGVPDRDHIVPFTSTAATPVDLQIGPDKRLYYVDHSGGTIRRFNYNTGNQPPTAAVTATPAAGNAPLTVSFDASGSTDPDAGEVLSYQWDFTDNGSWDAAGATASYTYGSTGTYTARLRVSDLAGLSAEKTVQILVGTGAPTAVIDTPASNPNFKVGDAVSFSGHATDPQQGTLPASALHWQLLMQHCYAADNCHTHNVQEWDGVSSGTFNAPDHEYPSYLELKLTATDNGGLTHTVTRRLDPRSVDLTFTSNPPGLQLSVNGVLVTTPATETVLAGSTNSVSAPTPQSGYAFQSWSDGGAATHVITAPSTATTYGATFTSTHEGGDGYEMSDATGQPFVAADATTLPMAGDDVKQQVSLPFAFPFYGVPQNNVWVTSNGFLSFADPGQAGLIAVNSALPNGSAPNAAIYPFWDDLVLRADSSMRTETLGSAPDRRFVVEWHNVGHYGSNSARLSVSAVLHESGRIDFNYDDLSSAREDGNSATVGIEDPAGSTALTYSFNQANLDNGKRVSFTPAGSGSDDPPPAPTTGTVSGVVTNAGTGNPIVGAAVTLTPGSGSTTTTSGGAYQFGAVAPGTYTVTATSAGQSASKSVTVSAGGTATANLALGSTAPPPSGGYTKTTQTRTYVPATGGTDVALTGDDATAQIDLPFPVPFYGQAKSQAWISTNGFVSFAEPDWAQPENVAIPATALPNAAVYPYWDDLVMRADSTIRTKVSGSAPNRELTVEWNNIGQYGSASARVSIEAIFGENGTIVFNYTSLAASKTRERGDSATVGVENPTGTAAIQHSLNQAVLADNQAIVFTPN</sequence>
<dbReference type="GO" id="GO:0004556">
    <property type="term" value="F:alpha-amylase activity"/>
    <property type="evidence" value="ECO:0007669"/>
    <property type="project" value="UniProtKB-EC"/>
</dbReference>
<dbReference type="InterPro" id="IPR013783">
    <property type="entry name" value="Ig-like_fold"/>
</dbReference>
<dbReference type="InterPro" id="IPR006311">
    <property type="entry name" value="TAT_signal"/>
</dbReference>
<protein>
    <recommendedName>
        <fullName evidence="2">alpha-amylase</fullName>
        <ecNumber evidence="2">3.2.1.1</ecNumber>
    </recommendedName>
    <alternativeName>
        <fullName evidence="3">1,4-alpha-D-glucan glucanohydrolase</fullName>
    </alternativeName>
</protein>
<dbReference type="RefSeq" id="WP_239083574.1">
    <property type="nucleotide sequence ID" value="NZ_BOND01000008.1"/>
</dbReference>
<dbReference type="SMART" id="SM00089">
    <property type="entry name" value="PKD"/>
    <property type="match status" value="1"/>
</dbReference>
<dbReference type="CDD" id="cd00146">
    <property type="entry name" value="PKD"/>
    <property type="match status" value="1"/>
</dbReference>
<feature type="region of interest" description="Disordered" evidence="4">
    <location>
        <begin position="933"/>
        <end position="961"/>
    </location>
</feature>
<keyword evidence="5" id="KW-0732">Signal</keyword>
<feature type="chain" id="PRO_5011456450" description="alpha-amylase" evidence="5">
    <location>
        <begin position="28"/>
        <end position="1228"/>
    </location>
</feature>
<dbReference type="InterPro" id="IPR000601">
    <property type="entry name" value="PKD_dom"/>
</dbReference>
<organism evidence="7 8">
    <name type="scientific">Asanoa ishikariensis</name>
    <dbReference type="NCBI Taxonomy" id="137265"/>
    <lineage>
        <taxon>Bacteria</taxon>
        <taxon>Bacillati</taxon>
        <taxon>Actinomycetota</taxon>
        <taxon>Actinomycetes</taxon>
        <taxon>Micromonosporales</taxon>
        <taxon>Micromonosporaceae</taxon>
        <taxon>Asanoa</taxon>
    </lineage>
</organism>
<dbReference type="PROSITE" id="PS51318">
    <property type="entry name" value="TAT"/>
    <property type="match status" value="1"/>
</dbReference>
<dbReference type="Gene3D" id="2.60.40.1120">
    <property type="entry name" value="Carboxypeptidase-like, regulatory domain"/>
    <property type="match status" value="1"/>
</dbReference>
<dbReference type="AlphaFoldDB" id="A0A1H3RCP1"/>
<gene>
    <name evidence="7" type="ORF">SAMN05421684_3681</name>
</gene>
<evidence type="ECO:0000256" key="1">
    <source>
        <dbReference type="ARBA" id="ARBA00000548"/>
    </source>
</evidence>
<dbReference type="SUPFAM" id="SSF49299">
    <property type="entry name" value="PKD domain"/>
    <property type="match status" value="1"/>
</dbReference>
<dbReference type="Gene3D" id="2.120.10.30">
    <property type="entry name" value="TolB, C-terminal domain"/>
    <property type="match status" value="1"/>
</dbReference>
<dbReference type="InterPro" id="IPR011041">
    <property type="entry name" value="Quinoprot_gluc/sorb_DH_b-prop"/>
</dbReference>
<dbReference type="InterPro" id="IPR013784">
    <property type="entry name" value="Carb-bd-like_fold"/>
</dbReference>
<evidence type="ECO:0000313" key="7">
    <source>
        <dbReference type="EMBL" id="SDZ23051.1"/>
    </source>
</evidence>
<keyword evidence="8" id="KW-1185">Reference proteome</keyword>
<feature type="signal peptide" evidence="5">
    <location>
        <begin position="1"/>
        <end position="27"/>
    </location>
</feature>
<evidence type="ECO:0000256" key="4">
    <source>
        <dbReference type="SAM" id="MobiDB-lite"/>
    </source>
</evidence>
<dbReference type="PANTHER" id="PTHR19328:SF13">
    <property type="entry name" value="HIPL1 PROTEIN"/>
    <property type="match status" value="1"/>
</dbReference>
<dbReference type="GO" id="GO:0030246">
    <property type="term" value="F:carbohydrate binding"/>
    <property type="evidence" value="ECO:0007669"/>
    <property type="project" value="InterPro"/>
</dbReference>
<dbReference type="EMBL" id="FNQB01000002">
    <property type="protein sequence ID" value="SDZ23051.1"/>
    <property type="molecule type" value="Genomic_DNA"/>
</dbReference>
<dbReference type="GO" id="GO:0005975">
    <property type="term" value="P:carbohydrate metabolic process"/>
    <property type="evidence" value="ECO:0007669"/>
    <property type="project" value="UniProtKB-ARBA"/>
</dbReference>
<evidence type="ECO:0000259" key="6">
    <source>
        <dbReference type="PROSITE" id="PS50093"/>
    </source>
</evidence>
<dbReference type="Gene3D" id="2.60.40.10">
    <property type="entry name" value="Immunoglobulins"/>
    <property type="match status" value="1"/>
</dbReference>
<dbReference type="PANTHER" id="PTHR19328">
    <property type="entry name" value="HEDGEHOG-INTERACTING PROTEIN"/>
    <property type="match status" value="1"/>
</dbReference>
<dbReference type="Pfam" id="PF13620">
    <property type="entry name" value="CarboxypepD_reg"/>
    <property type="match status" value="1"/>
</dbReference>
<evidence type="ECO:0000313" key="8">
    <source>
        <dbReference type="Proteomes" id="UP000199632"/>
    </source>
</evidence>
<dbReference type="SUPFAM" id="SSF49452">
    <property type="entry name" value="Starch-binding domain-like"/>
    <property type="match status" value="1"/>
</dbReference>
<dbReference type="InterPro" id="IPR012938">
    <property type="entry name" value="Glc/Sorbosone_DH"/>
</dbReference>
<dbReference type="Pfam" id="PF07995">
    <property type="entry name" value="GSDH"/>
    <property type="match status" value="2"/>
</dbReference>